<dbReference type="PANTHER" id="PTHR33562:SF23">
    <property type="entry name" value="PROTEIN QUIVER"/>
    <property type="match status" value="1"/>
</dbReference>
<evidence type="ECO:0000256" key="4">
    <source>
        <dbReference type="ARBA" id="ARBA00022729"/>
    </source>
</evidence>
<evidence type="ECO:0000256" key="5">
    <source>
        <dbReference type="ARBA" id="ARBA00022989"/>
    </source>
</evidence>
<dbReference type="PANTHER" id="PTHR33562">
    <property type="entry name" value="ATILLA, ISOFORM B-RELATED-RELATED"/>
    <property type="match status" value="1"/>
</dbReference>
<keyword evidence="5 9" id="KW-1133">Transmembrane helix</keyword>
<keyword evidence="7" id="KW-0325">Glycoprotein</keyword>
<protein>
    <submittedName>
        <fullName evidence="10">Jg17379 protein</fullName>
    </submittedName>
</protein>
<keyword evidence="6 9" id="KW-0472">Membrane</keyword>
<feature type="transmembrane region" description="Helical" evidence="9">
    <location>
        <begin position="138"/>
        <end position="157"/>
    </location>
</feature>
<reference evidence="10" key="1">
    <citation type="submission" date="2022-03" db="EMBL/GenBank/DDBJ databases">
        <authorList>
            <person name="Lindestad O."/>
        </authorList>
    </citation>
    <scope>NUCLEOTIDE SEQUENCE</scope>
</reference>
<evidence type="ECO:0000256" key="6">
    <source>
        <dbReference type="ARBA" id="ARBA00023136"/>
    </source>
</evidence>
<keyword evidence="4" id="KW-0732">Signal</keyword>
<dbReference type="AlphaFoldDB" id="A0A8S4RZ64"/>
<evidence type="ECO:0000256" key="1">
    <source>
        <dbReference type="ARBA" id="ARBA00004589"/>
    </source>
</evidence>
<keyword evidence="8" id="KW-0449">Lipoprotein</keyword>
<accession>A0A8S4RZ64</accession>
<evidence type="ECO:0000256" key="2">
    <source>
        <dbReference type="ARBA" id="ARBA00022622"/>
    </source>
</evidence>
<dbReference type="Proteomes" id="UP000838756">
    <property type="component" value="Unassembled WGS sequence"/>
</dbReference>
<proteinExistence type="predicted"/>
<keyword evidence="2" id="KW-0336">GPI-anchor</keyword>
<evidence type="ECO:0000256" key="3">
    <source>
        <dbReference type="ARBA" id="ARBA00022692"/>
    </source>
</evidence>
<dbReference type="InterPro" id="IPR031424">
    <property type="entry name" value="QVR-like"/>
</dbReference>
<dbReference type="GO" id="GO:0032222">
    <property type="term" value="P:regulation of synaptic transmission, cholinergic"/>
    <property type="evidence" value="ECO:0007669"/>
    <property type="project" value="InterPro"/>
</dbReference>
<keyword evidence="11" id="KW-1185">Reference proteome</keyword>
<dbReference type="OrthoDB" id="6420171at2759"/>
<dbReference type="Pfam" id="PF17064">
    <property type="entry name" value="QVR"/>
    <property type="match status" value="1"/>
</dbReference>
<evidence type="ECO:0000313" key="10">
    <source>
        <dbReference type="EMBL" id="CAH2243274.1"/>
    </source>
</evidence>
<sequence length="158" mass="18134">MSRRPFRGMTIILPRLARYHPRLHHHLPSGASIRCYECNSANNSMCFDPTIYDLESVQKFLRTTECERSVLAAAHADKPMFCRKIIQTILHKGHDPEVRVTRGCGWVKHRRDCYKADNEDHLETVCQCFSDDCNGAAYLNYSLLNIITISFGSLALFL</sequence>
<comment type="subcellular location">
    <subcellularLocation>
        <location evidence="1">Membrane</location>
        <topology evidence="1">Lipid-anchor</topology>
        <topology evidence="1">GPI-anchor</topology>
    </subcellularLocation>
</comment>
<name>A0A8S4RZ64_9NEOP</name>
<evidence type="ECO:0000256" key="8">
    <source>
        <dbReference type="ARBA" id="ARBA00023288"/>
    </source>
</evidence>
<dbReference type="GO" id="GO:0030431">
    <property type="term" value="P:sleep"/>
    <property type="evidence" value="ECO:0007669"/>
    <property type="project" value="InterPro"/>
</dbReference>
<comment type="caution">
    <text evidence="10">The sequence shown here is derived from an EMBL/GenBank/DDBJ whole genome shotgun (WGS) entry which is preliminary data.</text>
</comment>
<evidence type="ECO:0000256" key="9">
    <source>
        <dbReference type="SAM" id="Phobius"/>
    </source>
</evidence>
<keyword evidence="3 9" id="KW-0812">Transmembrane</keyword>
<dbReference type="InterPro" id="IPR050975">
    <property type="entry name" value="Sleep_regulator"/>
</dbReference>
<evidence type="ECO:0000313" key="11">
    <source>
        <dbReference type="Proteomes" id="UP000838756"/>
    </source>
</evidence>
<dbReference type="GO" id="GO:0098552">
    <property type="term" value="C:side of membrane"/>
    <property type="evidence" value="ECO:0007669"/>
    <property type="project" value="UniProtKB-KW"/>
</dbReference>
<evidence type="ECO:0000256" key="7">
    <source>
        <dbReference type="ARBA" id="ARBA00023180"/>
    </source>
</evidence>
<organism evidence="10 11">
    <name type="scientific">Pararge aegeria aegeria</name>
    <dbReference type="NCBI Taxonomy" id="348720"/>
    <lineage>
        <taxon>Eukaryota</taxon>
        <taxon>Metazoa</taxon>
        <taxon>Ecdysozoa</taxon>
        <taxon>Arthropoda</taxon>
        <taxon>Hexapoda</taxon>
        <taxon>Insecta</taxon>
        <taxon>Pterygota</taxon>
        <taxon>Neoptera</taxon>
        <taxon>Endopterygota</taxon>
        <taxon>Lepidoptera</taxon>
        <taxon>Glossata</taxon>
        <taxon>Ditrysia</taxon>
        <taxon>Papilionoidea</taxon>
        <taxon>Nymphalidae</taxon>
        <taxon>Satyrinae</taxon>
        <taxon>Satyrini</taxon>
        <taxon>Parargina</taxon>
        <taxon>Pararge</taxon>
    </lineage>
</organism>
<gene>
    <name evidence="10" type="primary">jg17379</name>
    <name evidence="10" type="ORF">PAEG_LOCUS19438</name>
</gene>
<dbReference type="EMBL" id="CAKXAJ010025735">
    <property type="protein sequence ID" value="CAH2243274.1"/>
    <property type="molecule type" value="Genomic_DNA"/>
</dbReference>